<dbReference type="EnsemblPlants" id="Kaladp0266s0026.1.v1.1">
    <property type="protein sequence ID" value="Kaladp0266s0026.1.v1.1"/>
    <property type="gene ID" value="Kaladp0266s0026.v1.1"/>
</dbReference>
<keyword evidence="3" id="KW-1185">Reference proteome</keyword>
<feature type="compositionally biased region" description="Basic and acidic residues" evidence="1">
    <location>
        <begin position="378"/>
        <end position="387"/>
    </location>
</feature>
<evidence type="ECO:0000313" key="2">
    <source>
        <dbReference type="EnsemblPlants" id="Kaladp0266s0026.1.v1.1"/>
    </source>
</evidence>
<feature type="compositionally biased region" description="Basic and acidic residues" evidence="1">
    <location>
        <begin position="88"/>
        <end position="98"/>
    </location>
</feature>
<dbReference type="InterPro" id="IPR010433">
    <property type="entry name" value="EIF-4B_pln"/>
</dbReference>
<feature type="region of interest" description="Disordered" evidence="1">
    <location>
        <begin position="1"/>
        <end position="138"/>
    </location>
</feature>
<evidence type="ECO:0000313" key="3">
    <source>
        <dbReference type="Proteomes" id="UP000594263"/>
    </source>
</evidence>
<feature type="compositionally biased region" description="Polar residues" evidence="1">
    <location>
        <begin position="307"/>
        <end position="325"/>
    </location>
</feature>
<dbReference type="PANTHER" id="PTHR32091:SF4">
    <property type="entry name" value="OS07G0546100 PROTEIN"/>
    <property type="match status" value="1"/>
</dbReference>
<dbReference type="Proteomes" id="UP000594263">
    <property type="component" value="Unplaced"/>
</dbReference>
<feature type="region of interest" description="Disordered" evidence="1">
    <location>
        <begin position="546"/>
        <end position="590"/>
    </location>
</feature>
<reference evidence="2" key="1">
    <citation type="submission" date="2021-01" db="UniProtKB">
        <authorList>
            <consortium name="EnsemblPlants"/>
        </authorList>
    </citation>
    <scope>IDENTIFICATION</scope>
</reference>
<dbReference type="OMA" id="TRPQING"/>
<name>A0A7N0V9R5_KALFE</name>
<sequence>MSKKKAFSGSTMTLKDFHGGSIPSDLPLPSAPGATVRPTERQNYDRQSAWGGGAAGRPDYRGRPNSSSSTRTFDDKTPFLATPAHIGRNFDEDERKPIDGNSGPRRTVSDEILYPPTIRVEVKPGSVPQGKVTGRPGSGLAPGIPIAVAQVNSYSSRVSDRGQVEVNPLSMGGQSSAHINVWAARKEAAVVAEVRPPAWSEEVVASKLAHASALDKVSSGRWQTKLLVSQQTEVEVIQFLQTENGLTPKIHNPYSGHGLRMAQEGESHDSLLAKHAERVLSISESGHNIHKEVPNLVKESAPIHKTSFGNNTSNIDGAQPPNVQSGGLGLHPSSEPSERPRLNLLPRSKPLENPQPTAVDYKQESGLPIKPSSSGSDIENRAEERPKLNIQPRSQPQPPQQLQVTTEKERNALFGGARPREFVLKERGIDTDPADLSQSPIRMKNEVVKSEAPHVNPPIRHQERADNQSLDQRAGRKIERKDNRVDNDKAVNRANWRNDGRKAVPETEKQQKERQPSPETWRKPSPDTSSTGVRFGKAASAVELAQAFSRSTSAPKASEKSRTLPSVPGRSPVPFSRLTVPDSRPHINGH</sequence>
<dbReference type="Gramene" id="Kaladp0266s0026.1.v1.1">
    <property type="protein sequence ID" value="Kaladp0266s0026.1.v1.1"/>
    <property type="gene ID" value="Kaladp0266s0026.v1.1"/>
</dbReference>
<dbReference type="GO" id="GO:0003729">
    <property type="term" value="F:mRNA binding"/>
    <property type="evidence" value="ECO:0007669"/>
    <property type="project" value="TreeGrafter"/>
</dbReference>
<feature type="compositionally biased region" description="Basic and acidic residues" evidence="1">
    <location>
        <begin position="473"/>
        <end position="525"/>
    </location>
</feature>
<dbReference type="GO" id="GO:0003743">
    <property type="term" value="F:translation initiation factor activity"/>
    <property type="evidence" value="ECO:0007669"/>
    <property type="project" value="InterPro"/>
</dbReference>
<accession>A0A7N0V9R5</accession>
<feature type="compositionally biased region" description="Basic and acidic residues" evidence="1">
    <location>
        <begin position="443"/>
        <end position="452"/>
    </location>
</feature>
<evidence type="ECO:0008006" key="4">
    <source>
        <dbReference type="Google" id="ProtNLM"/>
    </source>
</evidence>
<feature type="region of interest" description="Disordered" evidence="1">
    <location>
        <begin position="304"/>
        <end position="533"/>
    </location>
</feature>
<proteinExistence type="predicted"/>
<protein>
    <recommendedName>
        <fullName evidence="4">Eukaryotic translation initiation factor-related</fullName>
    </recommendedName>
</protein>
<feature type="compositionally biased region" description="Basic and acidic residues" evidence="1">
    <location>
        <begin position="418"/>
        <end position="430"/>
    </location>
</feature>
<organism evidence="2 3">
    <name type="scientific">Kalanchoe fedtschenkoi</name>
    <name type="common">Lavender scallops</name>
    <name type="synonym">South American air plant</name>
    <dbReference type="NCBI Taxonomy" id="63787"/>
    <lineage>
        <taxon>Eukaryota</taxon>
        <taxon>Viridiplantae</taxon>
        <taxon>Streptophyta</taxon>
        <taxon>Embryophyta</taxon>
        <taxon>Tracheophyta</taxon>
        <taxon>Spermatophyta</taxon>
        <taxon>Magnoliopsida</taxon>
        <taxon>eudicotyledons</taxon>
        <taxon>Gunneridae</taxon>
        <taxon>Pentapetalae</taxon>
        <taxon>Saxifragales</taxon>
        <taxon>Crassulaceae</taxon>
        <taxon>Kalanchoe</taxon>
    </lineage>
</organism>
<evidence type="ECO:0000256" key="1">
    <source>
        <dbReference type="SAM" id="MobiDB-lite"/>
    </source>
</evidence>
<dbReference type="PANTHER" id="PTHR32091">
    <property type="entry name" value="EUKARYOTIC TRANSLATION INITIATION FACTOR 4B"/>
    <property type="match status" value="1"/>
</dbReference>
<dbReference type="AlphaFoldDB" id="A0A7N0V9R5"/>